<accession>A0A921MUT5</accession>
<feature type="transmembrane region" description="Helical" evidence="5">
    <location>
        <begin position="235"/>
        <end position="255"/>
    </location>
</feature>
<evidence type="ECO:0000256" key="1">
    <source>
        <dbReference type="ARBA" id="ARBA00004141"/>
    </source>
</evidence>
<feature type="transmembrane region" description="Helical" evidence="5">
    <location>
        <begin position="275"/>
        <end position="295"/>
    </location>
</feature>
<gene>
    <name evidence="6" type="ORF">K8V81_05075</name>
</gene>
<evidence type="ECO:0000256" key="2">
    <source>
        <dbReference type="ARBA" id="ARBA00022692"/>
    </source>
</evidence>
<feature type="transmembrane region" description="Helical" evidence="5">
    <location>
        <begin position="160"/>
        <end position="185"/>
    </location>
</feature>
<dbReference type="InterPro" id="IPR044878">
    <property type="entry name" value="UbiA_sf"/>
</dbReference>
<comment type="subcellular location">
    <subcellularLocation>
        <location evidence="1">Membrane</location>
        <topology evidence="1">Multi-pass membrane protein</topology>
    </subcellularLocation>
</comment>
<dbReference type="NCBIfam" id="NF009608">
    <property type="entry name" value="PRK13105.1"/>
    <property type="match status" value="1"/>
</dbReference>
<dbReference type="InterPro" id="IPR000537">
    <property type="entry name" value="UbiA_prenyltransferase"/>
</dbReference>
<reference evidence="6" key="1">
    <citation type="journal article" date="2021" name="PeerJ">
        <title>Extensive microbial diversity within the chicken gut microbiome revealed by metagenomics and culture.</title>
        <authorList>
            <person name="Gilroy R."/>
            <person name="Ravi A."/>
            <person name="Getino M."/>
            <person name="Pursley I."/>
            <person name="Horton D.L."/>
            <person name="Alikhan N.F."/>
            <person name="Baker D."/>
            <person name="Gharbi K."/>
            <person name="Hall N."/>
            <person name="Watson M."/>
            <person name="Adriaenssens E.M."/>
            <person name="Foster-Nyarko E."/>
            <person name="Jarju S."/>
            <person name="Secka A."/>
            <person name="Antonio M."/>
            <person name="Oren A."/>
            <person name="Chaudhuri R.R."/>
            <person name="La Ragione R."/>
            <person name="Hildebrand F."/>
            <person name="Pallen M.J."/>
        </authorList>
    </citation>
    <scope>NUCLEOTIDE SEQUENCE</scope>
    <source>
        <strain evidence="6">ChiGjej5B5-22894</strain>
    </source>
</reference>
<sequence>MSTMTTGSSWAGAARQLLASSRPLSWINTAYPFAAAYLLAGGGVDIPLVVGTLFFLVPYNLLMYGVNDVFDHESDLRNPRKGGVEGIVLDRRWHAVTLWSAGLLALPFVIALLAWGGLVSATVLVIVLAAVVGYSAPGLRLKERPVADSLTSSTHFVGPAVFGLALTGAPLSLTAAASLLAFFLWGMASHAFGAVQDVQPDREAGIGSIATVLGAAPTVRLAIALYAAAGLVMLLAGWPAMLAGALALPYILSTWPFRSLPDQRADEANRGWRRFLWLNLLSGFLLTQLLIVMALTG</sequence>
<dbReference type="EMBL" id="DYUE01000128">
    <property type="protein sequence ID" value="HJG91078.1"/>
    <property type="molecule type" value="Genomic_DNA"/>
</dbReference>
<evidence type="ECO:0000256" key="5">
    <source>
        <dbReference type="SAM" id="Phobius"/>
    </source>
</evidence>
<feature type="transmembrane region" description="Helical" evidence="5">
    <location>
        <begin position="121"/>
        <end position="139"/>
    </location>
</feature>
<dbReference type="Gene3D" id="1.20.120.1780">
    <property type="entry name" value="UbiA prenyltransferase"/>
    <property type="match status" value="1"/>
</dbReference>
<keyword evidence="4 5" id="KW-0472">Membrane</keyword>
<dbReference type="Pfam" id="PF01040">
    <property type="entry name" value="UbiA"/>
    <property type="match status" value="1"/>
</dbReference>
<evidence type="ECO:0000256" key="4">
    <source>
        <dbReference type="ARBA" id="ARBA00023136"/>
    </source>
</evidence>
<evidence type="ECO:0000256" key="3">
    <source>
        <dbReference type="ARBA" id="ARBA00022989"/>
    </source>
</evidence>
<dbReference type="CDD" id="cd13966">
    <property type="entry name" value="PT_UbiA_4"/>
    <property type="match status" value="1"/>
</dbReference>
<name>A0A921MUT5_9MICO</name>
<dbReference type="Proteomes" id="UP000742460">
    <property type="component" value="Unassembled WGS sequence"/>
</dbReference>
<dbReference type="AlphaFoldDB" id="A0A921MUT5"/>
<dbReference type="GO" id="GO:0016020">
    <property type="term" value="C:membrane"/>
    <property type="evidence" value="ECO:0007669"/>
    <property type="project" value="UniProtKB-SubCell"/>
</dbReference>
<dbReference type="GO" id="GO:0016765">
    <property type="term" value="F:transferase activity, transferring alkyl or aryl (other than methyl) groups"/>
    <property type="evidence" value="ECO:0007669"/>
    <property type="project" value="InterPro"/>
</dbReference>
<feature type="transmembrane region" description="Helical" evidence="5">
    <location>
        <begin position="35"/>
        <end position="57"/>
    </location>
</feature>
<dbReference type="Gene3D" id="1.10.357.140">
    <property type="entry name" value="UbiA prenyltransferase"/>
    <property type="match status" value="1"/>
</dbReference>
<comment type="caution">
    <text evidence="6">The sequence shown here is derived from an EMBL/GenBank/DDBJ whole genome shotgun (WGS) entry which is preliminary data.</text>
</comment>
<keyword evidence="2 5" id="KW-0812">Transmembrane</keyword>
<feature type="transmembrane region" description="Helical" evidence="5">
    <location>
        <begin position="205"/>
        <end position="228"/>
    </location>
</feature>
<proteinExistence type="predicted"/>
<feature type="transmembrane region" description="Helical" evidence="5">
    <location>
        <begin position="96"/>
        <end position="115"/>
    </location>
</feature>
<keyword evidence="3 5" id="KW-1133">Transmembrane helix</keyword>
<protein>
    <submittedName>
        <fullName evidence="6">Prenyltransferase</fullName>
    </submittedName>
</protein>
<reference evidence="6" key="2">
    <citation type="submission" date="2021-09" db="EMBL/GenBank/DDBJ databases">
        <authorList>
            <person name="Gilroy R."/>
        </authorList>
    </citation>
    <scope>NUCLEOTIDE SEQUENCE</scope>
    <source>
        <strain evidence="6">ChiGjej5B5-22894</strain>
    </source>
</reference>
<evidence type="ECO:0000313" key="7">
    <source>
        <dbReference type="Proteomes" id="UP000742460"/>
    </source>
</evidence>
<organism evidence="6 7">
    <name type="scientific">Brachybacterium massiliense</name>
    <dbReference type="NCBI Taxonomy" id="1755098"/>
    <lineage>
        <taxon>Bacteria</taxon>
        <taxon>Bacillati</taxon>
        <taxon>Actinomycetota</taxon>
        <taxon>Actinomycetes</taxon>
        <taxon>Micrococcales</taxon>
        <taxon>Dermabacteraceae</taxon>
        <taxon>Brachybacterium</taxon>
    </lineage>
</organism>
<evidence type="ECO:0000313" key="6">
    <source>
        <dbReference type="EMBL" id="HJG91078.1"/>
    </source>
</evidence>